<feature type="compositionally biased region" description="Pro residues" evidence="1">
    <location>
        <begin position="81"/>
        <end position="90"/>
    </location>
</feature>
<dbReference type="OrthoDB" id="10248904at2759"/>
<evidence type="ECO:0000313" key="4">
    <source>
        <dbReference type="Proteomes" id="UP000054047"/>
    </source>
</evidence>
<accession>A0A0C2GKR7</accession>
<evidence type="ECO:0000259" key="2">
    <source>
        <dbReference type="Pfam" id="PF14702"/>
    </source>
</evidence>
<evidence type="ECO:0000313" key="3">
    <source>
        <dbReference type="EMBL" id="KIH61800.1"/>
    </source>
</evidence>
<gene>
    <name evidence="3" type="ORF">ANCDUO_07921</name>
</gene>
<dbReference type="EMBL" id="KN729817">
    <property type="protein sequence ID" value="KIH61800.1"/>
    <property type="molecule type" value="Genomic_DNA"/>
</dbReference>
<feature type="domain" description="Glycogen debranching enzyme central" evidence="2">
    <location>
        <begin position="3"/>
        <end position="61"/>
    </location>
</feature>
<keyword evidence="4" id="KW-1185">Reference proteome</keyword>
<dbReference type="AlphaFoldDB" id="A0A0C2GKR7"/>
<reference evidence="3 4" key="1">
    <citation type="submission" date="2013-12" db="EMBL/GenBank/DDBJ databases">
        <title>Draft genome of the parsitic nematode Ancylostoma duodenale.</title>
        <authorList>
            <person name="Mitreva M."/>
        </authorList>
    </citation>
    <scope>NUCLEOTIDE SEQUENCE [LARGE SCALE GENOMIC DNA]</scope>
    <source>
        <strain evidence="3 4">Zhejiang</strain>
    </source>
</reference>
<feature type="region of interest" description="Disordered" evidence="1">
    <location>
        <begin position="81"/>
        <end position="105"/>
    </location>
</feature>
<organism evidence="3 4">
    <name type="scientific">Ancylostoma duodenale</name>
    <dbReference type="NCBI Taxonomy" id="51022"/>
    <lineage>
        <taxon>Eukaryota</taxon>
        <taxon>Metazoa</taxon>
        <taxon>Ecdysozoa</taxon>
        <taxon>Nematoda</taxon>
        <taxon>Chromadorea</taxon>
        <taxon>Rhabditida</taxon>
        <taxon>Rhabditina</taxon>
        <taxon>Rhabditomorpha</taxon>
        <taxon>Strongyloidea</taxon>
        <taxon>Ancylostomatidae</taxon>
        <taxon>Ancylostomatinae</taxon>
        <taxon>Ancylostoma</taxon>
    </lineage>
</organism>
<evidence type="ECO:0000256" key="1">
    <source>
        <dbReference type="SAM" id="MobiDB-lite"/>
    </source>
</evidence>
<dbReference type="InterPro" id="IPR032788">
    <property type="entry name" value="AGL_central"/>
</dbReference>
<name>A0A0C2GKR7_9BILA</name>
<dbReference type="Pfam" id="PF14702">
    <property type="entry name" value="hGDE_central"/>
    <property type="match status" value="1"/>
</dbReference>
<sequence>MSYDVVGITRHNPVTHDTIVVVSHTAFNKNDIHKDRVYLKHIPIGGILEEILFEMRIDQESPEPNPGDFLNNIWKYILTPPSPPSRPPAPAILDITTPPPHDDVS</sequence>
<proteinExistence type="predicted"/>
<protein>
    <recommendedName>
        <fullName evidence="2">Glycogen debranching enzyme central domain-containing protein</fullName>
    </recommendedName>
</protein>
<dbReference type="Proteomes" id="UP000054047">
    <property type="component" value="Unassembled WGS sequence"/>
</dbReference>